<dbReference type="Pfam" id="PF13041">
    <property type="entry name" value="PPR_2"/>
    <property type="match status" value="2"/>
</dbReference>
<dbReference type="PANTHER" id="PTHR47926:SF397">
    <property type="entry name" value="(WILD MALAYSIAN BANANA) HYPOTHETICAL PROTEIN"/>
    <property type="match status" value="1"/>
</dbReference>
<feature type="repeat" description="PPR" evidence="2">
    <location>
        <begin position="572"/>
        <end position="602"/>
    </location>
</feature>
<gene>
    <name evidence="3" type="ORF">ACJIZ3_004129</name>
</gene>
<dbReference type="Proteomes" id="UP001634393">
    <property type="component" value="Unassembled WGS sequence"/>
</dbReference>
<dbReference type="FunFam" id="1.25.40.10:FF:000090">
    <property type="entry name" value="Pentatricopeptide repeat-containing protein, chloroplastic"/>
    <property type="match status" value="1"/>
</dbReference>
<dbReference type="Pfam" id="PF01535">
    <property type="entry name" value="PPR"/>
    <property type="match status" value="6"/>
</dbReference>
<dbReference type="InterPro" id="IPR046848">
    <property type="entry name" value="E_motif"/>
</dbReference>
<organism evidence="3 4">
    <name type="scientific">Penstemon smallii</name>
    <dbReference type="NCBI Taxonomy" id="265156"/>
    <lineage>
        <taxon>Eukaryota</taxon>
        <taxon>Viridiplantae</taxon>
        <taxon>Streptophyta</taxon>
        <taxon>Embryophyta</taxon>
        <taxon>Tracheophyta</taxon>
        <taxon>Spermatophyta</taxon>
        <taxon>Magnoliopsida</taxon>
        <taxon>eudicotyledons</taxon>
        <taxon>Gunneridae</taxon>
        <taxon>Pentapetalae</taxon>
        <taxon>asterids</taxon>
        <taxon>lamiids</taxon>
        <taxon>Lamiales</taxon>
        <taxon>Plantaginaceae</taxon>
        <taxon>Cheloneae</taxon>
        <taxon>Penstemon</taxon>
    </lineage>
</organism>
<dbReference type="EMBL" id="JBJXBP010000007">
    <property type="protein sequence ID" value="KAL3818224.1"/>
    <property type="molecule type" value="Genomic_DNA"/>
</dbReference>
<dbReference type="PROSITE" id="PS51375">
    <property type="entry name" value="PPR"/>
    <property type="match status" value="7"/>
</dbReference>
<feature type="repeat" description="PPR" evidence="2">
    <location>
        <begin position="94"/>
        <end position="128"/>
    </location>
</feature>
<keyword evidence="4" id="KW-1185">Reference proteome</keyword>
<evidence type="ECO:0008006" key="5">
    <source>
        <dbReference type="Google" id="ProtNLM"/>
    </source>
</evidence>
<feature type="repeat" description="PPR" evidence="2">
    <location>
        <begin position="603"/>
        <end position="637"/>
    </location>
</feature>
<comment type="caution">
    <text evidence="3">The sequence shown here is derived from an EMBL/GenBank/DDBJ whole genome shotgun (WGS) entry which is preliminary data.</text>
</comment>
<protein>
    <recommendedName>
        <fullName evidence="5">Pentatricopeptide repeat-containing protein</fullName>
    </recommendedName>
</protein>
<accession>A0ABD3S158</accession>
<dbReference type="NCBIfam" id="TIGR00756">
    <property type="entry name" value="PPR"/>
    <property type="match status" value="7"/>
</dbReference>
<feature type="repeat" description="PPR" evidence="2">
    <location>
        <begin position="300"/>
        <end position="334"/>
    </location>
</feature>
<keyword evidence="1" id="KW-0677">Repeat</keyword>
<feature type="repeat" description="PPR" evidence="2">
    <location>
        <begin position="196"/>
        <end position="230"/>
    </location>
</feature>
<evidence type="ECO:0000256" key="2">
    <source>
        <dbReference type="PROSITE-ProRule" id="PRU00708"/>
    </source>
</evidence>
<dbReference type="PANTHER" id="PTHR47926">
    <property type="entry name" value="PENTATRICOPEPTIDE REPEAT-CONTAINING PROTEIN"/>
    <property type="match status" value="1"/>
</dbReference>
<dbReference type="FunFam" id="1.25.40.10:FF:001216">
    <property type="entry name" value="Pentatricopeptide repeat-containing protein mitochondrial"/>
    <property type="match status" value="1"/>
</dbReference>
<dbReference type="FunFam" id="1.25.40.10:FF:000883">
    <property type="entry name" value="Pentatricopeptide repeat-containing protein"/>
    <property type="match status" value="1"/>
</dbReference>
<feature type="repeat" description="PPR" evidence="2">
    <location>
        <begin position="502"/>
        <end position="536"/>
    </location>
</feature>
<dbReference type="InterPro" id="IPR002885">
    <property type="entry name" value="PPR_rpt"/>
</dbReference>
<dbReference type="Pfam" id="PF20431">
    <property type="entry name" value="E_motif"/>
    <property type="match status" value="1"/>
</dbReference>
<dbReference type="Gene3D" id="1.25.40.10">
    <property type="entry name" value="Tetratricopeptide repeat domain"/>
    <property type="match status" value="7"/>
</dbReference>
<sequence length="782" mass="87180">MRILKFPELKKRLFYYSSSSIANTESSYLNNHFNSFLSNNNNLDSTTLLPTHAYIITTGHSQNQFLASKLISSYASLNQPHSSTKIFDTLYFKDPFLWNSIIKAHFSNGSYTQALEFFTKMQAFGTIPNQFTLPMAISSCAELGLLLVGMNVHGLVRKLNLFTENPAVGSSFVYLYSKCGVLGDARLVFDEMPVKDVVSWTALVIGYVQNGESEKGLECLCEMHNIGGDGEKPNNRTLEGGFQACGDLSALMEGKCLHGLALKFGIVSSRVIQSTILSMYSKCGSVEDAIISFSEIVNKDLFSWTSIIGVYARLGCVHECFQMFLRMHANGVQPDGMVISCLLHGFSSAMKVSEGKAFHGFIFRKNYEVDQIVYNALLSMYCKFGLVSIAEKIFNGGHDQEKDSWSLMIVGYEKAGLEKNCITLFREMQKRGIEYDLNSLMSVISSCSRLEAVHFGRSIHCHIVKYLMFDNVSLVNSLINMYGKCGNLTIAQRLFHQSSIKDITTWNSMISTHAHNGNYSAALNLFDNMVQLRIQPNTATFATVLSACAQIASVEKGREVHNYIEEMGFEYNVSLATALVDMYGKCGEIELAREIFDSMNEKDVVSWNVMISSYGMHGHGKSAVELFDLMEQYSNVRPNELTFLVVLSACAHAGLVEEGKFLFNRMKEYYSIEPTLKHYACVVDLLGRSGDLVEAEGLILSMPTAPDAGIWGSLLNACKMHNNAEMGIKIGKCAIEADPENDGYYVVMSDLYSSVGMWNEVERMRKVMKDRGVRKTVGWSAL</sequence>
<evidence type="ECO:0000256" key="1">
    <source>
        <dbReference type="ARBA" id="ARBA00022737"/>
    </source>
</evidence>
<evidence type="ECO:0000313" key="3">
    <source>
        <dbReference type="EMBL" id="KAL3818224.1"/>
    </source>
</evidence>
<evidence type="ECO:0000313" key="4">
    <source>
        <dbReference type="Proteomes" id="UP001634393"/>
    </source>
</evidence>
<dbReference type="InterPro" id="IPR046960">
    <property type="entry name" value="PPR_At4g14850-like_plant"/>
</dbReference>
<reference evidence="3 4" key="1">
    <citation type="submission" date="2024-12" db="EMBL/GenBank/DDBJ databases">
        <title>The unique morphological basis and parallel evolutionary history of personate flowers in Penstemon.</title>
        <authorList>
            <person name="Depatie T.H."/>
            <person name="Wessinger C.A."/>
        </authorList>
    </citation>
    <scope>NUCLEOTIDE SEQUENCE [LARGE SCALE GENOMIC DNA]</scope>
    <source>
        <strain evidence="3">WTNN_2</strain>
        <tissue evidence="3">Leaf</tissue>
    </source>
</reference>
<dbReference type="AlphaFoldDB" id="A0ABD3S158"/>
<dbReference type="InterPro" id="IPR011990">
    <property type="entry name" value="TPR-like_helical_dom_sf"/>
</dbReference>
<feature type="repeat" description="PPR" evidence="2">
    <location>
        <begin position="401"/>
        <end position="435"/>
    </location>
</feature>
<name>A0ABD3S158_9LAMI</name>
<proteinExistence type="predicted"/>
<dbReference type="FunFam" id="1.25.40.10:FF:000343">
    <property type="entry name" value="Pentatricopeptide repeat-containing protein At3g58590"/>
    <property type="match status" value="1"/>
</dbReference>